<dbReference type="Gene3D" id="3.40.50.1820">
    <property type="entry name" value="alpha/beta hydrolase"/>
    <property type="match status" value="1"/>
</dbReference>
<dbReference type="Pfam" id="PF12697">
    <property type="entry name" value="Abhydrolase_6"/>
    <property type="match status" value="1"/>
</dbReference>
<dbReference type="SUPFAM" id="SSF53474">
    <property type="entry name" value="alpha/beta-Hydrolases"/>
    <property type="match status" value="1"/>
</dbReference>
<dbReference type="Proteomes" id="UP000521872">
    <property type="component" value="Unassembled WGS sequence"/>
</dbReference>
<comment type="caution">
    <text evidence="3">The sequence shown here is derived from an EMBL/GenBank/DDBJ whole genome shotgun (WGS) entry which is preliminary data.</text>
</comment>
<feature type="domain" description="AB hydrolase-1" evidence="2">
    <location>
        <begin position="241"/>
        <end position="450"/>
    </location>
</feature>
<reference evidence="3 4" key="1">
    <citation type="submission" date="2019-12" db="EMBL/GenBank/DDBJ databases">
        <authorList>
            <person name="Floudas D."/>
            <person name="Bentzer J."/>
            <person name="Ahren D."/>
            <person name="Johansson T."/>
            <person name="Persson P."/>
            <person name="Tunlid A."/>
        </authorList>
    </citation>
    <scope>NUCLEOTIDE SEQUENCE [LARGE SCALE GENOMIC DNA]</scope>
    <source>
        <strain evidence="3 4">CBS 102.39</strain>
    </source>
</reference>
<evidence type="ECO:0000313" key="4">
    <source>
        <dbReference type="Proteomes" id="UP000521872"/>
    </source>
</evidence>
<dbReference type="InterPro" id="IPR029058">
    <property type="entry name" value="AB_hydrolase_fold"/>
</dbReference>
<dbReference type="AlphaFoldDB" id="A0A8H4QZK5"/>
<name>A0A8H4QZK5_9AGAR</name>
<protein>
    <recommendedName>
        <fullName evidence="2">AB hydrolase-1 domain-containing protein</fullName>
    </recommendedName>
</protein>
<gene>
    <name evidence="3" type="ORF">D9613_000172</name>
</gene>
<keyword evidence="4" id="KW-1185">Reference proteome</keyword>
<proteinExistence type="predicted"/>
<feature type="region of interest" description="Disordered" evidence="1">
    <location>
        <begin position="1"/>
        <end position="24"/>
    </location>
</feature>
<accession>A0A8H4QZK5</accession>
<evidence type="ECO:0000256" key="1">
    <source>
        <dbReference type="SAM" id="MobiDB-lite"/>
    </source>
</evidence>
<evidence type="ECO:0000259" key="2">
    <source>
        <dbReference type="Pfam" id="PF12697"/>
    </source>
</evidence>
<sequence length="472" mass="51946">MDPLTAKPHYPYPSGPIRGQPTVNPRRRLAPLLESSQLVPLPNPLPPNLNRKCAFTPTHTVSVHVLPAAFPRAPSTPGQVELPPAESFKSKDDRKKFINNLVQKLVWEKQQLESGSPDPSIKQEVSEVGLWNTALRIRRNESTVDGGSNAKGITLIAAHPIGFHKEIFEPIFKRLIEQTEQPSSTIRIEEIWSIEGISHGDAALINGRHLPRIPDRSDYGRDIANFLIHYLPEGTDAFGKDLPLTLGRVSEAISSARVKNGYPDRHVVAFGHSLGGDASAMCGIHYPKLFSAIVLSETTLFPAVFNLSRVGPALSLGAMGRRSSWPSRAEARDTLSKSLRTLDPACIDVYVQYGLVEDPQTGVVSLKCTPEREAVEYMSRRIMNETWELLPTLDESIPLRWVMGGRDDASALVGGPEASRITVWRRPRNTSNVKIPGGGHLVVQERPKEVGEDLALFLTSLFGSSPSEKSKL</sequence>
<dbReference type="InterPro" id="IPR000073">
    <property type="entry name" value="AB_hydrolase_1"/>
</dbReference>
<evidence type="ECO:0000313" key="3">
    <source>
        <dbReference type="EMBL" id="KAF4620417.1"/>
    </source>
</evidence>
<organism evidence="3 4">
    <name type="scientific">Agrocybe pediades</name>
    <dbReference type="NCBI Taxonomy" id="84607"/>
    <lineage>
        <taxon>Eukaryota</taxon>
        <taxon>Fungi</taxon>
        <taxon>Dikarya</taxon>
        <taxon>Basidiomycota</taxon>
        <taxon>Agaricomycotina</taxon>
        <taxon>Agaricomycetes</taxon>
        <taxon>Agaricomycetidae</taxon>
        <taxon>Agaricales</taxon>
        <taxon>Agaricineae</taxon>
        <taxon>Strophariaceae</taxon>
        <taxon>Agrocybe</taxon>
    </lineage>
</organism>
<dbReference type="EMBL" id="JAACJL010000015">
    <property type="protein sequence ID" value="KAF4620417.1"/>
    <property type="molecule type" value="Genomic_DNA"/>
</dbReference>